<feature type="non-terminal residue" evidence="1">
    <location>
        <position position="1"/>
    </location>
</feature>
<gene>
    <name evidence="1" type="ORF">GQ607_000748</name>
</gene>
<organism evidence="1 2">
    <name type="scientific">Colletotrichum asianum</name>
    <dbReference type="NCBI Taxonomy" id="702518"/>
    <lineage>
        <taxon>Eukaryota</taxon>
        <taxon>Fungi</taxon>
        <taxon>Dikarya</taxon>
        <taxon>Ascomycota</taxon>
        <taxon>Pezizomycotina</taxon>
        <taxon>Sordariomycetes</taxon>
        <taxon>Hypocreomycetidae</taxon>
        <taxon>Glomerellales</taxon>
        <taxon>Glomerellaceae</taxon>
        <taxon>Colletotrichum</taxon>
        <taxon>Colletotrichum gloeosporioides species complex</taxon>
    </lineage>
</organism>
<sequence>WAIRYPYLTQARNGRGRFPIPFVVPYSYLALPPPAGPSNPAMQPATCNLRAASCPVSYMQCIHRLLHTLRIWKGIWKREACRTEVHALASTHTRPAFSQDPAAAAAAASTYHLHGGDGETRPHFCICHDLLSAVSAHQGRQSLNDTIVCTQTRTELLATPTSPPAPGTWTRALAVKLESAFVKPSLQRNATQRNPATLSCHLRVTASPAAPNCRLPDLPTDLQHRTR</sequence>
<name>A0A8H3WW42_9PEZI</name>
<dbReference type="Proteomes" id="UP000434172">
    <property type="component" value="Unassembled WGS sequence"/>
</dbReference>
<comment type="caution">
    <text evidence="1">The sequence shown here is derived from an EMBL/GenBank/DDBJ whole genome shotgun (WGS) entry which is preliminary data.</text>
</comment>
<reference evidence="1 2" key="1">
    <citation type="submission" date="2019-12" db="EMBL/GenBank/DDBJ databases">
        <title>A genome sequence resource for the geographically widespread anthracnose pathogen Colletotrichum asianum.</title>
        <authorList>
            <person name="Meng Y."/>
        </authorList>
    </citation>
    <scope>NUCLEOTIDE SEQUENCE [LARGE SCALE GENOMIC DNA]</scope>
    <source>
        <strain evidence="1 2">ICMP 18580</strain>
    </source>
</reference>
<accession>A0A8H3WW42</accession>
<evidence type="ECO:0000313" key="1">
    <source>
        <dbReference type="EMBL" id="KAF0332732.1"/>
    </source>
</evidence>
<evidence type="ECO:0000313" key="2">
    <source>
        <dbReference type="Proteomes" id="UP000434172"/>
    </source>
</evidence>
<protein>
    <submittedName>
        <fullName evidence="1">Uncharacterized protein</fullName>
    </submittedName>
</protein>
<keyword evidence="2" id="KW-1185">Reference proteome</keyword>
<proteinExistence type="predicted"/>
<dbReference type="AlphaFoldDB" id="A0A8H3WW42"/>
<dbReference type="EMBL" id="WOWK01000001">
    <property type="protein sequence ID" value="KAF0332732.1"/>
    <property type="molecule type" value="Genomic_DNA"/>
</dbReference>